<dbReference type="NCBIfam" id="NF041742">
    <property type="entry name" value="WGxxGxxG_fam"/>
    <property type="match status" value="1"/>
</dbReference>
<accession>A0ABP8H8D1</accession>
<gene>
    <name evidence="4" type="ORF">GCM10023184_30510</name>
</gene>
<name>A0ABP8H8D1_9BACT</name>
<evidence type="ECO:0008006" key="6">
    <source>
        <dbReference type="Google" id="ProtNLM"/>
    </source>
</evidence>
<dbReference type="RefSeq" id="WP_345256615.1">
    <property type="nucleotide sequence ID" value="NZ_BAABGY010000008.1"/>
</dbReference>
<reference evidence="5" key="1">
    <citation type="journal article" date="2019" name="Int. J. Syst. Evol. Microbiol.">
        <title>The Global Catalogue of Microorganisms (GCM) 10K type strain sequencing project: providing services to taxonomists for standard genome sequencing and annotation.</title>
        <authorList>
            <consortium name="The Broad Institute Genomics Platform"/>
            <consortium name="The Broad Institute Genome Sequencing Center for Infectious Disease"/>
            <person name="Wu L."/>
            <person name="Ma J."/>
        </authorList>
    </citation>
    <scope>NUCLEOTIDE SEQUENCE [LARGE SCALE GENOMIC DNA]</scope>
    <source>
        <strain evidence="5">JCM 17919</strain>
    </source>
</reference>
<evidence type="ECO:0000313" key="5">
    <source>
        <dbReference type="Proteomes" id="UP001501725"/>
    </source>
</evidence>
<keyword evidence="5" id="KW-1185">Reference proteome</keyword>
<evidence type="ECO:0000313" key="4">
    <source>
        <dbReference type="EMBL" id="GAA4335600.1"/>
    </source>
</evidence>
<feature type="region of interest" description="Disordered" evidence="1">
    <location>
        <begin position="24"/>
        <end position="48"/>
    </location>
</feature>
<keyword evidence="2" id="KW-0472">Membrane</keyword>
<keyword evidence="2" id="KW-1133">Transmembrane helix</keyword>
<organism evidence="4 5">
    <name type="scientific">Flaviaesturariibacter amylovorans</name>
    <dbReference type="NCBI Taxonomy" id="1084520"/>
    <lineage>
        <taxon>Bacteria</taxon>
        <taxon>Pseudomonadati</taxon>
        <taxon>Bacteroidota</taxon>
        <taxon>Chitinophagia</taxon>
        <taxon>Chitinophagales</taxon>
        <taxon>Chitinophagaceae</taxon>
        <taxon>Flaviaestuariibacter</taxon>
    </lineage>
</organism>
<feature type="signal peptide" evidence="3">
    <location>
        <begin position="1"/>
        <end position="25"/>
    </location>
</feature>
<proteinExistence type="predicted"/>
<evidence type="ECO:0000256" key="3">
    <source>
        <dbReference type="SAM" id="SignalP"/>
    </source>
</evidence>
<dbReference type="EMBL" id="BAABGY010000008">
    <property type="protein sequence ID" value="GAA4335600.1"/>
    <property type="molecule type" value="Genomic_DNA"/>
</dbReference>
<evidence type="ECO:0000256" key="1">
    <source>
        <dbReference type="SAM" id="MobiDB-lite"/>
    </source>
</evidence>
<keyword evidence="2" id="KW-0812">Transmembrane</keyword>
<comment type="caution">
    <text evidence="4">The sequence shown here is derived from an EMBL/GenBank/DDBJ whole genome shotgun (WGS) entry which is preliminary data.</text>
</comment>
<keyword evidence="3" id="KW-0732">Signal</keyword>
<feature type="chain" id="PRO_5046690579" description="WGxxGxxG-CTERM domain-containing protein" evidence="3">
    <location>
        <begin position="26"/>
        <end position="84"/>
    </location>
</feature>
<feature type="compositionally biased region" description="Low complexity" evidence="1">
    <location>
        <begin position="27"/>
        <end position="38"/>
    </location>
</feature>
<dbReference type="Proteomes" id="UP001501725">
    <property type="component" value="Unassembled WGS sequence"/>
</dbReference>
<sequence length="84" mass="8993">MKKVTRSFAVLALSAGLFFTAPAMAQTTENTTTTTTAANDDRDDDDDDSGKIGLAGLLGLLGLLGLKRRDNHHVHTTTTHNPNR</sequence>
<protein>
    <recommendedName>
        <fullName evidence="6">WGxxGxxG-CTERM domain-containing protein</fullName>
    </recommendedName>
</protein>
<evidence type="ECO:0000256" key="2">
    <source>
        <dbReference type="SAM" id="Phobius"/>
    </source>
</evidence>
<feature type="transmembrane region" description="Helical" evidence="2">
    <location>
        <begin position="49"/>
        <end position="66"/>
    </location>
</feature>